<proteinExistence type="predicted"/>
<evidence type="ECO:0000313" key="2">
    <source>
        <dbReference type="Proteomes" id="UP000326396"/>
    </source>
</evidence>
<dbReference type="Proteomes" id="UP000326396">
    <property type="component" value="Unassembled WGS sequence"/>
</dbReference>
<gene>
    <name evidence="1" type="ORF">E3N88_44729</name>
</gene>
<evidence type="ECO:0000313" key="1">
    <source>
        <dbReference type="EMBL" id="KAD0144066.1"/>
    </source>
</evidence>
<name>A0A5N6LBH5_9ASTR</name>
<dbReference type="EMBL" id="SZYD01001934">
    <property type="protein sequence ID" value="KAD0144066.1"/>
    <property type="molecule type" value="Genomic_DNA"/>
</dbReference>
<reference evidence="1 2" key="1">
    <citation type="submission" date="2019-05" db="EMBL/GenBank/DDBJ databases">
        <title>Mikania micrantha, genome provides insights into the molecular mechanism of rapid growth.</title>
        <authorList>
            <person name="Liu B."/>
        </authorList>
    </citation>
    <scope>NUCLEOTIDE SEQUENCE [LARGE SCALE GENOMIC DNA]</scope>
    <source>
        <strain evidence="1">NLD-2019</strain>
        <tissue evidence="1">Leaf</tissue>
    </source>
</reference>
<keyword evidence="2" id="KW-1185">Reference proteome</keyword>
<sequence length="198" mass="22794">MKFSLDLIQNNNLAKIVILNPKFDYFKVNPKHPYSELGQFFGLIKENCINIEACIAFDKEELKDFYLKNEANNRNLSVKNFISEELKIAAEKSKMVISTMGEKLLLNEEVEGKHMGKFQISLSCHEYFFFSVEDEESTLIVVSSNKCLDNIKKNTVPPMPKKLSKIMELPVNVTTNSHGAFYRLHAYRSPYNIKTLVT</sequence>
<organism evidence="1 2">
    <name type="scientific">Mikania micrantha</name>
    <name type="common">bitter vine</name>
    <dbReference type="NCBI Taxonomy" id="192012"/>
    <lineage>
        <taxon>Eukaryota</taxon>
        <taxon>Viridiplantae</taxon>
        <taxon>Streptophyta</taxon>
        <taxon>Embryophyta</taxon>
        <taxon>Tracheophyta</taxon>
        <taxon>Spermatophyta</taxon>
        <taxon>Magnoliopsida</taxon>
        <taxon>eudicotyledons</taxon>
        <taxon>Gunneridae</taxon>
        <taxon>Pentapetalae</taxon>
        <taxon>asterids</taxon>
        <taxon>campanulids</taxon>
        <taxon>Asterales</taxon>
        <taxon>Asteraceae</taxon>
        <taxon>Asteroideae</taxon>
        <taxon>Heliantheae alliance</taxon>
        <taxon>Eupatorieae</taxon>
        <taxon>Mikania</taxon>
    </lineage>
</organism>
<comment type="caution">
    <text evidence="1">The sequence shown here is derived from an EMBL/GenBank/DDBJ whole genome shotgun (WGS) entry which is preliminary data.</text>
</comment>
<dbReference type="AlphaFoldDB" id="A0A5N6LBH5"/>
<protein>
    <submittedName>
        <fullName evidence="1">Uncharacterized protein</fullName>
    </submittedName>
</protein>
<accession>A0A5N6LBH5</accession>